<dbReference type="SUPFAM" id="SSF46689">
    <property type="entry name" value="Homeodomain-like"/>
    <property type="match status" value="1"/>
</dbReference>
<evidence type="ECO:0000256" key="17">
    <source>
        <dbReference type="SAM" id="Coils"/>
    </source>
</evidence>
<dbReference type="Gene3D" id="1.10.8.60">
    <property type="match status" value="1"/>
</dbReference>
<dbReference type="SUPFAM" id="SSF52540">
    <property type="entry name" value="P-loop containing nucleoside triphosphate hydrolases"/>
    <property type="match status" value="1"/>
</dbReference>
<dbReference type="Gene3D" id="1.10.10.60">
    <property type="entry name" value="Homeodomain-like"/>
    <property type="match status" value="1"/>
</dbReference>
<keyword evidence="6" id="KW-0547">Nucleotide-binding</keyword>
<organism evidence="20 21">
    <name type="scientific">Candidatus Nitronereus thalassa</name>
    <dbReference type="NCBI Taxonomy" id="3020898"/>
    <lineage>
        <taxon>Bacteria</taxon>
        <taxon>Pseudomonadati</taxon>
        <taxon>Nitrospirota</taxon>
        <taxon>Nitrospiria</taxon>
        <taxon>Nitrospirales</taxon>
        <taxon>Nitrospiraceae</taxon>
        <taxon>Candidatus Nitronereus</taxon>
    </lineage>
</organism>
<dbReference type="SMART" id="SM00091">
    <property type="entry name" value="PAS"/>
    <property type="match status" value="1"/>
</dbReference>
<keyword evidence="12" id="KW-0804">Transcription</keyword>
<evidence type="ECO:0000256" key="7">
    <source>
        <dbReference type="ARBA" id="ARBA00022840"/>
    </source>
</evidence>
<evidence type="ECO:0000256" key="5">
    <source>
        <dbReference type="ARBA" id="ARBA00022553"/>
    </source>
</evidence>
<dbReference type="InterPro" id="IPR058031">
    <property type="entry name" value="AAA_lid_NorR"/>
</dbReference>
<gene>
    <name evidence="20" type="ORF">PPG34_11455</name>
</gene>
<evidence type="ECO:0000313" key="20">
    <source>
        <dbReference type="EMBL" id="MDT7042971.1"/>
    </source>
</evidence>
<proteinExistence type="predicted"/>
<keyword evidence="4" id="KW-0678">Repressor</keyword>
<keyword evidence="3" id="KW-0963">Cytoplasm</keyword>
<keyword evidence="9" id="KW-0805">Transcription regulation</keyword>
<dbReference type="Pfam" id="PF02954">
    <property type="entry name" value="HTH_8"/>
    <property type="match status" value="1"/>
</dbReference>
<dbReference type="SMART" id="SM00382">
    <property type="entry name" value="AAA"/>
    <property type="match status" value="1"/>
</dbReference>
<sequence>MTISPKASILVVDDNPDNRDLLVRHIERQGHSARTAENGEKALQLLNTQPFDLMLLDIMMPGLSGFEVLEQIKSNPQHQTLPVVVVSALNELDNVEKCLMLGADDYLVKPINAKILKARISNCLDKKRHHDLEQAHHEELARSKTQLEDLYAQLEQSRNNLASILNQLEIGTILIDNHGHIEFISEIAAQILHQPAEDVCGQAWEKVFGLPKTEEAALQSMLHQPVSERSKIHTHLDSRVGKRFWLEIDIKDDPQDSTRKVFVLYDITEIHELRREVNKQAQFQDLVGKSPAMQVVYQAIKDVAPLEVPVLITGDTGSGKELVARAIHTISPRHDEPFVAINCAGLTETLLGSQLFGHKKGAFTGATEDHQGLFEAAHQGTLFLDEIGDMPLTTQATLLRALQEKEILRLGESSPRKVDVRILAATHANLEDLANVGKFRSDLLYRIRVGRIQLPRLQERREDIPLLVSVFLGQARATSGKSEGMDLSRDAMQLLMRYPWPGNVRELKSAIDFALIGCHGKSIEPSDLPPEIAEVDPQVFLSKEHEPDEKERITAILKYTNNNRTEAAKILGMSRSTFYRRLVTLGLAAEE</sequence>
<comment type="subcellular location">
    <subcellularLocation>
        <location evidence="1">Cytoplasm</location>
    </subcellularLocation>
</comment>
<dbReference type="InterPro" id="IPR002197">
    <property type="entry name" value="HTH_Fis"/>
</dbReference>
<evidence type="ECO:0000256" key="6">
    <source>
        <dbReference type="ARBA" id="ARBA00022741"/>
    </source>
</evidence>
<keyword evidence="13" id="KW-0535">Nitrogen fixation</keyword>
<dbReference type="SMART" id="SM00448">
    <property type="entry name" value="REC"/>
    <property type="match status" value="1"/>
</dbReference>
<dbReference type="PROSITE" id="PS00675">
    <property type="entry name" value="SIGMA54_INTERACT_1"/>
    <property type="match status" value="1"/>
</dbReference>
<dbReference type="InterPro" id="IPR011006">
    <property type="entry name" value="CheY-like_superfamily"/>
</dbReference>
<feature type="modified residue" description="4-aspartylphosphate" evidence="16">
    <location>
        <position position="57"/>
    </location>
</feature>
<dbReference type="NCBIfam" id="TIGR00229">
    <property type="entry name" value="sensory_box"/>
    <property type="match status" value="1"/>
</dbReference>
<evidence type="ECO:0000259" key="18">
    <source>
        <dbReference type="PROSITE" id="PS50045"/>
    </source>
</evidence>
<dbReference type="PROSITE" id="PS50045">
    <property type="entry name" value="SIGMA54_INTERACT_4"/>
    <property type="match status" value="1"/>
</dbReference>
<dbReference type="PRINTS" id="PR01590">
    <property type="entry name" value="HTHFIS"/>
</dbReference>
<evidence type="ECO:0000256" key="10">
    <source>
        <dbReference type="ARBA" id="ARBA00023125"/>
    </source>
</evidence>
<dbReference type="EMBL" id="JAQOUE010000001">
    <property type="protein sequence ID" value="MDT7042971.1"/>
    <property type="molecule type" value="Genomic_DNA"/>
</dbReference>
<accession>A0ABU3K991</accession>
<feature type="coiled-coil region" evidence="17">
    <location>
        <begin position="137"/>
        <end position="167"/>
    </location>
</feature>
<reference evidence="20 21" key="1">
    <citation type="journal article" date="2023" name="ISME J.">
        <title>Cultivation and genomic characterization of novel and ubiquitous marine nitrite-oxidizing bacteria from the Nitrospirales.</title>
        <authorList>
            <person name="Mueller A.J."/>
            <person name="Daebeler A."/>
            <person name="Herbold C.W."/>
            <person name="Kirkegaard R.H."/>
            <person name="Daims H."/>
        </authorList>
    </citation>
    <scope>NUCLEOTIDE SEQUENCE [LARGE SCALE GENOMIC DNA]</scope>
    <source>
        <strain evidence="20 21">EB</strain>
    </source>
</reference>
<evidence type="ECO:0000256" key="16">
    <source>
        <dbReference type="PROSITE-ProRule" id="PRU00169"/>
    </source>
</evidence>
<keyword evidence="7" id="KW-0067">ATP-binding</keyword>
<dbReference type="PROSITE" id="PS50110">
    <property type="entry name" value="RESPONSE_REGULATORY"/>
    <property type="match status" value="1"/>
</dbReference>
<dbReference type="InterPro" id="IPR002078">
    <property type="entry name" value="Sigma_54_int"/>
</dbReference>
<dbReference type="InterPro" id="IPR027417">
    <property type="entry name" value="P-loop_NTPase"/>
</dbReference>
<dbReference type="Gene3D" id="3.40.50.300">
    <property type="entry name" value="P-loop containing nucleotide triphosphate hydrolases"/>
    <property type="match status" value="1"/>
</dbReference>
<dbReference type="CDD" id="cd00130">
    <property type="entry name" value="PAS"/>
    <property type="match status" value="1"/>
</dbReference>
<keyword evidence="5 16" id="KW-0597">Phosphoprotein</keyword>
<dbReference type="RefSeq" id="WP_313833446.1">
    <property type="nucleotide sequence ID" value="NZ_JAQOUE010000001.1"/>
</dbReference>
<keyword evidence="10" id="KW-0238">DNA-binding</keyword>
<dbReference type="InterPro" id="IPR000014">
    <property type="entry name" value="PAS"/>
</dbReference>
<dbReference type="InterPro" id="IPR009057">
    <property type="entry name" value="Homeodomain-like_sf"/>
</dbReference>
<feature type="domain" description="Response regulatory" evidence="19">
    <location>
        <begin position="8"/>
        <end position="124"/>
    </location>
</feature>
<name>A0ABU3K991_9BACT</name>
<dbReference type="Pfam" id="PF00072">
    <property type="entry name" value="Response_reg"/>
    <property type="match status" value="1"/>
</dbReference>
<evidence type="ECO:0000256" key="9">
    <source>
        <dbReference type="ARBA" id="ARBA00023015"/>
    </source>
</evidence>
<dbReference type="InterPro" id="IPR001789">
    <property type="entry name" value="Sig_transdc_resp-reg_receiver"/>
</dbReference>
<keyword evidence="21" id="KW-1185">Reference proteome</keyword>
<dbReference type="Gene3D" id="3.40.50.2300">
    <property type="match status" value="1"/>
</dbReference>
<dbReference type="InterPro" id="IPR003593">
    <property type="entry name" value="AAA+_ATPase"/>
</dbReference>
<evidence type="ECO:0000256" key="4">
    <source>
        <dbReference type="ARBA" id="ARBA00022491"/>
    </source>
</evidence>
<dbReference type="Pfam" id="PF25601">
    <property type="entry name" value="AAA_lid_14"/>
    <property type="match status" value="1"/>
</dbReference>
<evidence type="ECO:0000256" key="2">
    <source>
        <dbReference type="ARBA" id="ARBA00019059"/>
    </source>
</evidence>
<evidence type="ECO:0000256" key="8">
    <source>
        <dbReference type="ARBA" id="ARBA00023012"/>
    </source>
</evidence>
<dbReference type="SUPFAM" id="SSF52172">
    <property type="entry name" value="CheY-like"/>
    <property type="match status" value="1"/>
</dbReference>
<keyword evidence="8" id="KW-0902">Two-component regulatory system</keyword>
<evidence type="ECO:0000256" key="1">
    <source>
        <dbReference type="ARBA" id="ARBA00004496"/>
    </source>
</evidence>
<dbReference type="CDD" id="cd00009">
    <property type="entry name" value="AAA"/>
    <property type="match status" value="1"/>
</dbReference>
<dbReference type="PANTHER" id="PTHR32071">
    <property type="entry name" value="TRANSCRIPTIONAL REGULATORY PROTEIN"/>
    <property type="match status" value="1"/>
</dbReference>
<dbReference type="PANTHER" id="PTHR32071:SF95">
    <property type="entry name" value="DNA-BINDING TRANSCRIPTIONAL REGULATOR NTRC"/>
    <property type="match status" value="1"/>
</dbReference>
<evidence type="ECO:0000256" key="13">
    <source>
        <dbReference type="ARBA" id="ARBA00023231"/>
    </source>
</evidence>
<feature type="domain" description="Sigma-54 factor interaction" evidence="18">
    <location>
        <begin position="286"/>
        <end position="516"/>
    </location>
</feature>
<evidence type="ECO:0000256" key="14">
    <source>
        <dbReference type="ARBA" id="ARBA00029881"/>
    </source>
</evidence>
<dbReference type="Pfam" id="PF00158">
    <property type="entry name" value="Sigma54_activat"/>
    <property type="match status" value="1"/>
</dbReference>
<evidence type="ECO:0000313" key="21">
    <source>
        <dbReference type="Proteomes" id="UP001250932"/>
    </source>
</evidence>
<evidence type="ECO:0000256" key="11">
    <source>
        <dbReference type="ARBA" id="ARBA00023159"/>
    </source>
</evidence>
<keyword evidence="11" id="KW-0010">Activator</keyword>
<evidence type="ECO:0000259" key="19">
    <source>
        <dbReference type="PROSITE" id="PS50110"/>
    </source>
</evidence>
<dbReference type="SUPFAM" id="SSF55785">
    <property type="entry name" value="PYP-like sensor domain (PAS domain)"/>
    <property type="match status" value="1"/>
</dbReference>
<evidence type="ECO:0000256" key="3">
    <source>
        <dbReference type="ARBA" id="ARBA00022490"/>
    </source>
</evidence>
<dbReference type="InterPro" id="IPR025662">
    <property type="entry name" value="Sigma_54_int_dom_ATP-bd_1"/>
</dbReference>
<keyword evidence="17" id="KW-0175">Coiled coil</keyword>
<protein>
    <recommendedName>
        <fullName evidence="2">DNA-binding transcriptional regulator NtrC</fullName>
    </recommendedName>
    <alternativeName>
        <fullName evidence="14">Nitrogen regulation protein NR(I)</fullName>
    </alternativeName>
    <alternativeName>
        <fullName evidence="15">Nitrogen regulator I</fullName>
    </alternativeName>
</protein>
<dbReference type="InterPro" id="IPR035965">
    <property type="entry name" value="PAS-like_dom_sf"/>
</dbReference>
<comment type="caution">
    <text evidence="20">The sequence shown here is derived from an EMBL/GenBank/DDBJ whole genome shotgun (WGS) entry which is preliminary data.</text>
</comment>
<dbReference type="Gene3D" id="3.30.450.20">
    <property type="entry name" value="PAS domain"/>
    <property type="match status" value="1"/>
</dbReference>
<evidence type="ECO:0000256" key="15">
    <source>
        <dbReference type="ARBA" id="ARBA00031910"/>
    </source>
</evidence>
<dbReference type="Proteomes" id="UP001250932">
    <property type="component" value="Unassembled WGS sequence"/>
</dbReference>
<evidence type="ECO:0000256" key="12">
    <source>
        <dbReference type="ARBA" id="ARBA00023163"/>
    </source>
</evidence>